<feature type="binding site" evidence="8">
    <location>
        <begin position="125"/>
        <end position="127"/>
    </location>
    <ligand>
        <name>substrate</name>
    </ligand>
</feature>
<dbReference type="InterPro" id="IPR000343">
    <property type="entry name" value="4pyrrol_synth_GluRdtase"/>
</dbReference>
<evidence type="ECO:0000256" key="6">
    <source>
        <dbReference type="ARBA" id="ARBA00023244"/>
    </source>
</evidence>
<comment type="catalytic activity">
    <reaction evidence="7 8 9">
        <text>(S)-4-amino-5-oxopentanoate + tRNA(Glu) + NADP(+) = L-glutamyl-tRNA(Glu) + NADPH + H(+)</text>
        <dbReference type="Rhea" id="RHEA:12344"/>
        <dbReference type="Rhea" id="RHEA-COMP:9663"/>
        <dbReference type="Rhea" id="RHEA-COMP:9680"/>
        <dbReference type="ChEBI" id="CHEBI:15378"/>
        <dbReference type="ChEBI" id="CHEBI:57501"/>
        <dbReference type="ChEBI" id="CHEBI:57783"/>
        <dbReference type="ChEBI" id="CHEBI:58349"/>
        <dbReference type="ChEBI" id="CHEBI:78442"/>
        <dbReference type="ChEBI" id="CHEBI:78520"/>
        <dbReference type="EC" id="1.2.1.70"/>
    </reaction>
</comment>
<feature type="binding site" evidence="8">
    <location>
        <begin position="200"/>
        <end position="205"/>
    </location>
    <ligand>
        <name>NADP(+)</name>
        <dbReference type="ChEBI" id="CHEBI:58349"/>
    </ligand>
</feature>
<sequence length="446" mass="49333">MKLAVVGVNHKTAPVALRERLSFGSDMQTAIEQLSTLSSGCTIVSTCNRSELYFGVDDELMPPSDDDDEQQALPEFLLKVCQWLADFKQLPLDEILPYLYVYQESRALNHWLRVAAGLDSMILGEPQILGQIRQAVAVSREYGGISSEFGWLTQQVFAAARTVRRDTKVGAQAVTLGFATAKLTTQIFDDPSQLTFLLVAAGEMNRLVAHNVTALGIKKIIICNRSHERATALADELAQMATQAGRELDIELVPLDELAQVLPQADVVSSCSGSMHALIDVSMVRNALKQRRHEPMLLVDLAVPRDIEPKVGQLDDVYLYSVDDLQHVIAGNLQERQQAAVEAELLVGQLVADIEQQMQVQVARGQIDAYRKMADAHTQRLLAKAMERLLAGEDASQVMQVFAHKLSQTLTHSPSKLIRHVAMHADANTLDMVSHELIHGYRDKQV</sequence>
<dbReference type="Pfam" id="PF00745">
    <property type="entry name" value="GlutR_dimer"/>
    <property type="match status" value="1"/>
</dbReference>
<keyword evidence="5 8" id="KW-0560">Oxidoreductase</keyword>
<dbReference type="Pfam" id="PF05201">
    <property type="entry name" value="GlutR_N"/>
    <property type="match status" value="1"/>
</dbReference>
<dbReference type="InterPro" id="IPR036343">
    <property type="entry name" value="GluRdtase_N_sf"/>
</dbReference>
<comment type="subunit">
    <text evidence="8">Homodimer.</text>
</comment>
<feature type="active site" description="Nucleophile" evidence="8">
    <location>
        <position position="47"/>
    </location>
</feature>
<organism evidence="13 14">
    <name type="scientific">Moraxella nasicaprae</name>
    <dbReference type="NCBI Taxonomy" id="2904122"/>
    <lineage>
        <taxon>Bacteria</taxon>
        <taxon>Pseudomonadati</taxon>
        <taxon>Pseudomonadota</taxon>
        <taxon>Gammaproteobacteria</taxon>
        <taxon>Moraxellales</taxon>
        <taxon>Moraxellaceae</taxon>
        <taxon>Moraxella</taxon>
    </lineage>
</organism>
<feature type="domain" description="Tetrapyrrole biosynthesis glutamyl-tRNA reductase dimerisation" evidence="10">
    <location>
        <begin position="342"/>
        <end position="432"/>
    </location>
</feature>
<dbReference type="PANTHER" id="PTHR43013">
    <property type="entry name" value="GLUTAMYL-TRNA REDUCTASE"/>
    <property type="match status" value="1"/>
</dbReference>
<proteinExistence type="inferred from homology"/>
<dbReference type="Gene3D" id="3.40.50.720">
    <property type="entry name" value="NAD(P)-binding Rossmann-like Domain"/>
    <property type="match status" value="1"/>
</dbReference>
<evidence type="ECO:0000256" key="5">
    <source>
        <dbReference type="ARBA" id="ARBA00023002"/>
    </source>
</evidence>
<dbReference type="InterPro" id="IPR006151">
    <property type="entry name" value="Shikm_DH/Glu-tRNA_Rdtase"/>
</dbReference>
<dbReference type="GO" id="GO:0008883">
    <property type="term" value="F:glutamyl-tRNA reductase activity"/>
    <property type="evidence" value="ECO:0007669"/>
    <property type="project" value="UniProtKB-EC"/>
</dbReference>
<reference evidence="13" key="1">
    <citation type="submission" date="2021-12" db="EMBL/GenBank/DDBJ databases">
        <title>taxonomy of Moraxella sp. ZY201224.</title>
        <authorList>
            <person name="Li F."/>
        </authorList>
    </citation>
    <scope>NUCLEOTIDE SEQUENCE</scope>
    <source>
        <strain evidence="13">ZY201224</strain>
    </source>
</reference>
<feature type="binding site" evidence="8">
    <location>
        <begin position="46"/>
        <end position="49"/>
    </location>
    <ligand>
        <name>substrate</name>
    </ligand>
</feature>
<evidence type="ECO:0000256" key="3">
    <source>
        <dbReference type="ARBA" id="ARBA00012970"/>
    </source>
</evidence>
<keyword evidence="14" id="KW-1185">Reference proteome</keyword>
<accession>A0ABY6F2S8</accession>
<evidence type="ECO:0000256" key="9">
    <source>
        <dbReference type="RuleBase" id="RU000584"/>
    </source>
</evidence>
<dbReference type="InterPro" id="IPR036291">
    <property type="entry name" value="NAD(P)-bd_dom_sf"/>
</dbReference>
<feature type="domain" description="Glutamyl-tRNA reductase N-terminal" evidence="12">
    <location>
        <begin position="6"/>
        <end position="167"/>
    </location>
</feature>
<dbReference type="Pfam" id="PF01488">
    <property type="entry name" value="Shikimate_DH"/>
    <property type="match status" value="1"/>
</dbReference>
<dbReference type="PANTHER" id="PTHR43013:SF1">
    <property type="entry name" value="GLUTAMYL-TRNA REDUCTASE"/>
    <property type="match status" value="1"/>
</dbReference>
<dbReference type="Gene3D" id="3.30.460.30">
    <property type="entry name" value="Glutamyl-tRNA reductase, N-terminal domain"/>
    <property type="match status" value="1"/>
</dbReference>
<evidence type="ECO:0000259" key="10">
    <source>
        <dbReference type="Pfam" id="PF00745"/>
    </source>
</evidence>
<dbReference type="EC" id="1.2.1.70" evidence="3 8"/>
<evidence type="ECO:0000313" key="13">
    <source>
        <dbReference type="EMBL" id="UXZ04205.1"/>
    </source>
</evidence>
<evidence type="ECO:0000256" key="1">
    <source>
        <dbReference type="ARBA" id="ARBA00005059"/>
    </source>
</evidence>
<protein>
    <recommendedName>
        <fullName evidence="3 8">Glutamyl-tRNA reductase</fullName>
        <shortName evidence="8">GluTR</shortName>
        <ecNumber evidence="3 8">1.2.1.70</ecNumber>
    </recommendedName>
</protein>
<feature type="binding site" evidence="8">
    <location>
        <position position="131"/>
    </location>
    <ligand>
        <name>substrate</name>
    </ligand>
</feature>
<evidence type="ECO:0000313" key="14">
    <source>
        <dbReference type="Proteomes" id="UP001063782"/>
    </source>
</evidence>
<name>A0ABY6F2S8_9GAMM</name>
<evidence type="ECO:0000259" key="11">
    <source>
        <dbReference type="Pfam" id="PF01488"/>
    </source>
</evidence>
<keyword evidence="4 8" id="KW-0521">NADP</keyword>
<dbReference type="SUPFAM" id="SSF51735">
    <property type="entry name" value="NAD(P)-binding Rossmann-fold domains"/>
    <property type="match status" value="1"/>
</dbReference>
<keyword evidence="6 8" id="KW-0627">Porphyrin biosynthesis</keyword>
<evidence type="ECO:0000256" key="2">
    <source>
        <dbReference type="ARBA" id="ARBA00005916"/>
    </source>
</evidence>
<dbReference type="EMBL" id="CP089977">
    <property type="protein sequence ID" value="UXZ04205.1"/>
    <property type="molecule type" value="Genomic_DNA"/>
</dbReference>
<dbReference type="InterPro" id="IPR015896">
    <property type="entry name" value="4pyrrol_synth_GluRdtase_dimer"/>
</dbReference>
<evidence type="ECO:0000256" key="4">
    <source>
        <dbReference type="ARBA" id="ARBA00022857"/>
    </source>
</evidence>
<comment type="domain">
    <text evidence="8">Possesses an unusual extended V-shaped dimeric structure with each monomer consisting of three distinct domains arranged along a curved 'spinal' alpha-helix. The N-terminal catalytic domain specifically recognizes the glutamate moiety of the substrate. The second domain is the NADPH-binding domain, and the third C-terminal domain is responsible for dimerization.</text>
</comment>
<comment type="function">
    <text evidence="8">Catalyzes the NADPH-dependent reduction of glutamyl-tRNA(Glu) to glutamate 1-semialdehyde (GSA).</text>
</comment>
<feature type="site" description="Important for activity" evidence="8">
    <location>
        <position position="110"/>
    </location>
</feature>
<feature type="domain" description="Quinate/shikimate 5-dehydrogenase/glutamyl-tRNA reductase" evidence="11">
    <location>
        <begin position="183"/>
        <end position="328"/>
    </location>
</feature>
<gene>
    <name evidence="8 13" type="primary">hemA</name>
    <name evidence="13" type="ORF">LU297_06210</name>
</gene>
<dbReference type="PIRSF" id="PIRSF000445">
    <property type="entry name" value="4pyrrol_synth_GluRdtase"/>
    <property type="match status" value="1"/>
</dbReference>
<dbReference type="NCBIfam" id="TIGR01035">
    <property type="entry name" value="hemA"/>
    <property type="match status" value="1"/>
</dbReference>
<dbReference type="InterPro" id="IPR036453">
    <property type="entry name" value="GluRdtase_dimer_dom_sf"/>
</dbReference>
<dbReference type="InterPro" id="IPR015895">
    <property type="entry name" value="4pyrrol_synth_GluRdtase_N"/>
</dbReference>
<comment type="similarity">
    <text evidence="2 8 9">Belongs to the glutamyl-tRNA reductase family.</text>
</comment>
<dbReference type="RefSeq" id="WP_263075688.1">
    <property type="nucleotide sequence ID" value="NZ_CP089977.1"/>
</dbReference>
<evidence type="ECO:0000256" key="7">
    <source>
        <dbReference type="ARBA" id="ARBA00047464"/>
    </source>
</evidence>
<dbReference type="SUPFAM" id="SSF69075">
    <property type="entry name" value="Glutamyl tRNA-reductase dimerization domain"/>
    <property type="match status" value="1"/>
</dbReference>
<dbReference type="SUPFAM" id="SSF69742">
    <property type="entry name" value="Glutamyl tRNA-reductase catalytic, N-terminal domain"/>
    <property type="match status" value="1"/>
</dbReference>
<feature type="binding site" evidence="8">
    <location>
        <position position="120"/>
    </location>
    <ligand>
        <name>substrate</name>
    </ligand>
</feature>
<evidence type="ECO:0000259" key="12">
    <source>
        <dbReference type="Pfam" id="PF05201"/>
    </source>
</evidence>
<dbReference type="HAMAP" id="MF_00087">
    <property type="entry name" value="Glu_tRNA_reductase"/>
    <property type="match status" value="1"/>
</dbReference>
<comment type="miscellaneous">
    <text evidence="8">During catalysis, the active site Cys acts as a nucleophile attacking the alpha-carbonyl group of tRNA-bound glutamate with the formation of a thioester intermediate between enzyme and glutamate, and the concomitant release of tRNA(Glu). The thioester intermediate is finally reduced by direct hydride transfer from NADPH, to form the product GSA.</text>
</comment>
<dbReference type="Proteomes" id="UP001063782">
    <property type="component" value="Chromosome"/>
</dbReference>
<comment type="pathway">
    <text evidence="1 8 9">Porphyrin-containing compound metabolism; protoporphyrin-IX biosynthesis; 5-aminolevulinate from L-glutamyl-tRNA(Glu): step 1/2.</text>
</comment>
<dbReference type="CDD" id="cd05213">
    <property type="entry name" value="NAD_bind_Glutamyl_tRNA_reduct"/>
    <property type="match status" value="1"/>
</dbReference>
<evidence type="ECO:0000256" key="8">
    <source>
        <dbReference type="HAMAP-Rule" id="MF_00087"/>
    </source>
</evidence>